<accession>A0A520KSX7</accession>
<dbReference type="EMBL" id="RXIF01000004">
    <property type="protein sequence ID" value="RZN65016.1"/>
    <property type="molecule type" value="Genomic_DNA"/>
</dbReference>
<gene>
    <name evidence="1" type="ORF">EF806_02950</name>
</gene>
<dbReference type="NCBIfam" id="TIGR03281">
    <property type="entry name" value="methan_mark_12"/>
    <property type="match status" value="1"/>
</dbReference>
<dbReference type="Proteomes" id="UP000317158">
    <property type="component" value="Unassembled WGS sequence"/>
</dbReference>
<proteinExistence type="predicted"/>
<dbReference type="InterPro" id="IPR043129">
    <property type="entry name" value="ATPase_NBD"/>
</dbReference>
<sequence length="311" mass="34603">MFIGIDHGTRAIRISSSDRYSFMIDRKEASKISFENLRYYITKHLKQDTDQIKLAALTYSMGDGITKIRNIKTIKNRGLLDYRGAGKFIGGGTNIFDLFYNSDIPTIIIPGIHRESDIDIRLKVFSHHASPEKVGACYYIFKKFSVDSFILCDIGANTVSVGVKDGRIIGGLDACVFSPGLYQGPIDLETIRQIDNHFISAGDGFNNGGIMKKPFLQLLEREQPEDKEAWITKSLSLLISMEIAAMAVLLPDTDIFLCGELSLNEKIIGEIKRLLHNKIRSVGEIASIGCSFIAKDVYNGQREILGIAVDI</sequence>
<organism evidence="1 2">
    <name type="scientific">Methanoliparum thermophilum</name>
    <dbReference type="NCBI Taxonomy" id="2491083"/>
    <lineage>
        <taxon>Archaea</taxon>
        <taxon>Methanobacteriati</taxon>
        <taxon>Methanobacteriota</taxon>
        <taxon>Candidatus Methanoliparia</taxon>
        <taxon>Candidatus Methanoliparales</taxon>
        <taxon>Candidatus Methanoliparaceae</taxon>
        <taxon>Candidatus Methanoliparum</taxon>
    </lineage>
</organism>
<dbReference type="SUPFAM" id="SSF53067">
    <property type="entry name" value="Actin-like ATPase domain"/>
    <property type="match status" value="1"/>
</dbReference>
<dbReference type="AlphaFoldDB" id="A0A520KSX7"/>
<evidence type="ECO:0000313" key="2">
    <source>
        <dbReference type="Proteomes" id="UP000317158"/>
    </source>
</evidence>
<comment type="caution">
    <text evidence="1">The sequence shown here is derived from an EMBL/GenBank/DDBJ whole genome shotgun (WGS) entry which is preliminary data.</text>
</comment>
<reference evidence="1 2" key="1">
    <citation type="journal article" date="2019" name="Nat. Microbiol.">
        <title>Wide diversity of methane and short-chain alkane metabolisms in uncultured archaea.</title>
        <authorList>
            <person name="Borrel G."/>
            <person name="Adam P.S."/>
            <person name="McKay L.J."/>
            <person name="Chen L.X."/>
            <person name="Sierra-Garcia I.N."/>
            <person name="Sieber C.M."/>
            <person name="Letourneur Q."/>
            <person name="Ghozlane A."/>
            <person name="Andersen G.L."/>
            <person name="Li W.J."/>
            <person name="Hallam S.J."/>
            <person name="Muyzer G."/>
            <person name="de Oliveira V.M."/>
            <person name="Inskeep W.P."/>
            <person name="Banfield J.F."/>
            <person name="Gribaldo S."/>
        </authorList>
    </citation>
    <scope>NUCLEOTIDE SEQUENCE [LARGE SCALE GENOMIC DNA]</scope>
    <source>
        <strain evidence="1">NM1a</strain>
    </source>
</reference>
<dbReference type="InterPro" id="IPR016735">
    <property type="entry name" value="Methan_mark_12"/>
</dbReference>
<evidence type="ECO:0000313" key="1">
    <source>
        <dbReference type="EMBL" id="RZN65016.1"/>
    </source>
</evidence>
<name>A0A520KSX7_METT2</name>
<protein>
    <submittedName>
        <fullName evidence="1">Methanogenesis marker 12 protein</fullName>
    </submittedName>
</protein>